<feature type="region of interest" description="Disordered" evidence="1">
    <location>
        <begin position="384"/>
        <end position="424"/>
    </location>
</feature>
<feature type="compositionally biased region" description="Basic and acidic residues" evidence="1">
    <location>
        <begin position="163"/>
        <end position="173"/>
    </location>
</feature>
<feature type="region of interest" description="Disordered" evidence="1">
    <location>
        <begin position="40"/>
        <end position="87"/>
    </location>
</feature>
<dbReference type="STRING" id="282301.A0A267H1R7"/>
<gene>
    <name evidence="2" type="ORF">BOX15_Mlig000186g4</name>
</gene>
<dbReference type="GO" id="GO:0019135">
    <property type="term" value="F:deoxyhypusine monooxygenase activity"/>
    <property type="evidence" value="ECO:0007669"/>
    <property type="project" value="TreeGrafter"/>
</dbReference>
<feature type="non-terminal residue" evidence="2">
    <location>
        <position position="1"/>
    </location>
</feature>
<dbReference type="PANTHER" id="PTHR12697:SF20">
    <property type="entry name" value="HEAT REPEAT-CONTAINING PROTEIN 4"/>
    <property type="match status" value="1"/>
</dbReference>
<proteinExistence type="predicted"/>
<dbReference type="SUPFAM" id="SSF48371">
    <property type="entry name" value="ARM repeat"/>
    <property type="match status" value="1"/>
</dbReference>
<sequence>CSYSTASAAGAEGTTATRAAPETVLFACCGKSSAGNIPEHGHLRASGFGRPTSTAASAVSTAGTSSEQSGGHLRDVRASSPPSRRLRQSRVLGAVSADLKFDESVVKERCSHTLPYSDALFADVYSPGSVLPHRRAARAEQQQQHFGLRCGHKGPNFRWPQLRQKEKEGRRLEPLTAPAQRASTRSPANQQQQQQQQTQKSSSGGIFLTEGVPAKADSRATTATKAATEAADGSGRVSGMDTAGYDWDDYVLRQLHPNTAAYVAREAVHNPVDRRAYVDRLKRWYGQAPPDLVDLVPDRPDLTEYPPVPSPDHYLLEATADEARRKLRRNRPNSNAFRLSSPFLRLLDDERSREAAGEAVADTDPYGEANRAAFYRLPLGSRKRVKEDQAVSDDHGNSTAAAISSELPAKSPLPQLKDSMNPRVGDKCYTTDNDYERERLSGVKLVHQPGNQKELLLQNYNRYTLQLAPQVPDEQGDGAKPKRGMRKWIGLPLAQDDNQIKGSRGKPTQHLNKLGSEVEDYEEQRRRLESSKRKRNDEHLHNVVDEWRRKWHLNSRYGDCTVEDLLRDMVDVHPTIRLQAVLTCAHAQRYVAEADDAIHFDESAESATSSQLPQSLMTALELLLDDQHAQVRYAAAICLYQTNKPTPRAEALLRDCLVNGSGDDRWAAVQCLAGQGAFDSDVIGALVHELMTNEDTLRHHVTTQLLASLSQHTPLVHGLLAEQLNSPSWRRRVIVCKTLPTLNGSLNRDLAQKLSHLMWNDSHKAVRRSAAKALGQTGHGKDVHDDILRRLRESGERIRADAVEKLGLLGVMTGRLMPAFLACFDDQYASVRIAACVACSRLRIRDEQCVRGLLRLAAHDPWWKVKARAIQAIGLIGLVSTDVAETLLWAARFEPEERVRATAVRTIALQLRLRDEPAKQALRDRLLVEKSPLVLEQLRLGLQAMGLSPTADGDTVAQIKEAVRKLDEKGRICREVMEAERAEEFSDLHQRMIPKSPSPLPPIQQQQQTEVEPTEAPSSTVQFSRELLADSQDRDIIEEQDDDAEEEEEEEEESDFDEDEEEELDGEAEEEEDLERGAEGRLSLIPEDSELSPADFASRPATSQVTSKSKRSSLLATPAATPGRRHSPSGSDAGGGSISLRDEIEQSARRHRSASADDEAAKSARSKLSLPAEALKDQRARWAGQEIGEQRAAELEGFLQPERRDEIDRVAAVQGLDFSGQEAQLSYRESSDMMHSVANALVSLVMDEAVEQLA</sequence>
<feature type="compositionally biased region" description="Polar residues" evidence="1">
    <location>
        <begin position="1100"/>
        <end position="1115"/>
    </location>
</feature>
<reference evidence="2 3" key="1">
    <citation type="submission" date="2017-06" db="EMBL/GenBank/DDBJ databases">
        <title>A platform for efficient transgenesis in Macrostomum lignano, a flatworm model organism for stem cell research.</title>
        <authorList>
            <person name="Berezikov E."/>
        </authorList>
    </citation>
    <scope>NUCLEOTIDE SEQUENCE [LARGE SCALE GENOMIC DNA]</scope>
    <source>
        <strain evidence="2">DV1</strain>
        <tissue evidence="2">Whole organism</tissue>
    </source>
</reference>
<evidence type="ECO:0000313" key="3">
    <source>
        <dbReference type="Proteomes" id="UP000215902"/>
    </source>
</evidence>
<organism evidence="2 3">
    <name type="scientific">Macrostomum lignano</name>
    <dbReference type="NCBI Taxonomy" id="282301"/>
    <lineage>
        <taxon>Eukaryota</taxon>
        <taxon>Metazoa</taxon>
        <taxon>Spiralia</taxon>
        <taxon>Lophotrochozoa</taxon>
        <taxon>Platyhelminthes</taxon>
        <taxon>Rhabditophora</taxon>
        <taxon>Macrostomorpha</taxon>
        <taxon>Macrostomida</taxon>
        <taxon>Macrostomidae</taxon>
        <taxon>Macrostomum</taxon>
    </lineage>
</organism>
<dbReference type="InterPro" id="IPR004155">
    <property type="entry name" value="PBS_lyase_HEAT"/>
</dbReference>
<feature type="compositionally biased region" description="Low complexity" evidence="1">
    <location>
        <begin position="190"/>
        <end position="199"/>
    </location>
</feature>
<dbReference type="OrthoDB" id="5980716at2759"/>
<comment type="caution">
    <text evidence="2">The sequence shown here is derived from an EMBL/GenBank/DDBJ whole genome shotgun (WGS) entry which is preliminary data.</text>
</comment>
<protein>
    <recommendedName>
        <fullName evidence="4">HEAT repeat domain-containing protein</fullName>
    </recommendedName>
</protein>
<dbReference type="InterPro" id="IPR011989">
    <property type="entry name" value="ARM-like"/>
</dbReference>
<dbReference type="SMART" id="SM00567">
    <property type="entry name" value="EZ_HEAT"/>
    <property type="match status" value="3"/>
</dbReference>
<dbReference type="Pfam" id="PF13646">
    <property type="entry name" value="HEAT_2"/>
    <property type="match status" value="2"/>
</dbReference>
<feature type="compositionally biased region" description="Low complexity" evidence="1">
    <location>
        <begin position="219"/>
        <end position="232"/>
    </location>
</feature>
<dbReference type="AlphaFoldDB" id="A0A267H1R7"/>
<dbReference type="Gene3D" id="1.25.10.10">
    <property type="entry name" value="Leucine-rich Repeat Variant"/>
    <property type="match status" value="2"/>
</dbReference>
<keyword evidence="3" id="KW-1185">Reference proteome</keyword>
<feature type="compositionally biased region" description="Basic and acidic residues" evidence="1">
    <location>
        <begin position="1027"/>
        <end position="1037"/>
    </location>
</feature>
<dbReference type="PANTHER" id="PTHR12697">
    <property type="entry name" value="PBS LYASE HEAT-LIKE PROTEIN"/>
    <property type="match status" value="1"/>
</dbReference>
<feature type="region of interest" description="Disordered" evidence="1">
    <location>
        <begin position="992"/>
        <end position="1174"/>
    </location>
</feature>
<evidence type="ECO:0000256" key="1">
    <source>
        <dbReference type="SAM" id="MobiDB-lite"/>
    </source>
</evidence>
<feature type="region of interest" description="Disordered" evidence="1">
    <location>
        <begin position="493"/>
        <end position="534"/>
    </location>
</feature>
<dbReference type="EMBL" id="NIVC01000085">
    <property type="protein sequence ID" value="PAA91479.1"/>
    <property type="molecule type" value="Genomic_DNA"/>
</dbReference>
<dbReference type="InterPro" id="IPR016024">
    <property type="entry name" value="ARM-type_fold"/>
</dbReference>
<name>A0A267H1R7_9PLAT</name>
<feature type="compositionally biased region" description="Basic and acidic residues" evidence="1">
    <location>
        <begin position="523"/>
        <end position="534"/>
    </location>
</feature>
<accession>A0A267H1R7</accession>
<feature type="compositionally biased region" description="Low complexity" evidence="1">
    <location>
        <begin position="52"/>
        <end position="66"/>
    </location>
</feature>
<evidence type="ECO:0008006" key="4">
    <source>
        <dbReference type="Google" id="ProtNLM"/>
    </source>
</evidence>
<feature type="compositionally biased region" description="Acidic residues" evidence="1">
    <location>
        <begin position="1038"/>
        <end position="1074"/>
    </location>
</feature>
<feature type="compositionally biased region" description="Basic and acidic residues" evidence="1">
    <location>
        <begin position="385"/>
        <end position="396"/>
    </location>
</feature>
<dbReference type="Proteomes" id="UP000215902">
    <property type="component" value="Unassembled WGS sequence"/>
</dbReference>
<feature type="region of interest" description="Disordered" evidence="1">
    <location>
        <begin position="141"/>
        <end position="239"/>
    </location>
</feature>
<evidence type="ECO:0000313" key="2">
    <source>
        <dbReference type="EMBL" id="PAA91479.1"/>
    </source>
</evidence>